<evidence type="ECO:0000256" key="6">
    <source>
        <dbReference type="ARBA" id="ARBA00022617"/>
    </source>
</evidence>
<sequence length="486" mass="55377">MDSDNKLLNMGVLIVATLIVAKLISTFIMPRSKKRLPPVVSGWPLVGGLIRFLKGPIVMLREEYPKLGSVFTVNLAHWKITFLIGPEVSAHFFKAPEADLSQQEVYQFNVPTFGPGVVFDVDYTVRQEQFRFFTESLRVNKLKGYVDQMVMEAEDYFSKWGDTGEVDLKYELEHLIILTASRCLLGREVRDKLFDDVSALFHDLDNGMLPISVLFPYLPIPAHRRRDRARKRLAEIFANIIASRKLAAKSENDMLQCFIDSKYKDGRSTSESEITGLLIAALFAGQHTSSITSTWTGAYLLRYKEYLSAVLEEQKTLMRKHGNKVDHDVLSEMDVLYRSIKEALRLHPPLIMLLRSSHSDFTVTTREGKEYDIPKGHIVATSPAFANRLSHVYKDPDRYDPDRFAVGREEDKVAGAFSYISFGGGRHGCLGEPFAYLQIKAIWSHLLRNFELELVSPFPEIDWNAMVVGVKGKVMVRYKRRKLSVD</sequence>
<dbReference type="Proteomes" id="UP000091857">
    <property type="component" value="Chromosome 16"/>
</dbReference>
<keyword evidence="10 21" id="KW-0560">Oxidoreductase</keyword>
<keyword evidence="15 22" id="KW-0472">Membrane</keyword>
<comment type="caution">
    <text evidence="23">The sequence shown here is derived from an EMBL/GenBank/DDBJ whole genome shotgun (WGS) entry which is preliminary data.</text>
</comment>
<keyword evidence="12" id="KW-0756">Sterol biosynthesis</keyword>
<dbReference type="OMA" id="NFLMPWA"/>
<evidence type="ECO:0000256" key="11">
    <source>
        <dbReference type="ARBA" id="ARBA00023004"/>
    </source>
</evidence>
<keyword evidence="22" id="KW-0812">Transmembrane</keyword>
<keyword evidence="6 20" id="KW-0349">Heme</keyword>
<dbReference type="SUPFAM" id="SSF48264">
    <property type="entry name" value="Cytochrome P450"/>
    <property type="match status" value="1"/>
</dbReference>
<dbReference type="PRINTS" id="PR00465">
    <property type="entry name" value="EP450IV"/>
</dbReference>
<evidence type="ECO:0000256" key="14">
    <source>
        <dbReference type="ARBA" id="ARBA00023098"/>
    </source>
</evidence>
<dbReference type="GO" id="GO:0016491">
    <property type="term" value="F:oxidoreductase activity"/>
    <property type="evidence" value="ECO:0000318"/>
    <property type="project" value="GO_Central"/>
</dbReference>
<reference evidence="24" key="1">
    <citation type="journal article" date="2016" name="Nat. Biotechnol.">
        <title>Sequencing wild and cultivated cassava and related species reveals extensive interspecific hybridization and genetic diversity.</title>
        <authorList>
            <person name="Bredeson J.V."/>
            <person name="Lyons J.B."/>
            <person name="Prochnik S.E."/>
            <person name="Wu G.A."/>
            <person name="Ha C.M."/>
            <person name="Edsinger-Gonzales E."/>
            <person name="Grimwood J."/>
            <person name="Schmutz J."/>
            <person name="Rabbi I.Y."/>
            <person name="Egesi C."/>
            <person name="Nauluvula P."/>
            <person name="Lebot V."/>
            <person name="Ndunguru J."/>
            <person name="Mkamilo G."/>
            <person name="Bart R.S."/>
            <person name="Setter T.L."/>
            <person name="Gleadow R.M."/>
            <person name="Kulakow P."/>
            <person name="Ferguson M.E."/>
            <person name="Rounsley S."/>
            <person name="Rokhsar D.S."/>
        </authorList>
    </citation>
    <scope>NUCLEOTIDE SEQUENCE [LARGE SCALE GENOMIC DNA]</scope>
    <source>
        <strain evidence="24">cv. AM560-2</strain>
    </source>
</reference>
<keyword evidence="5" id="KW-0489">Methyltransferase</keyword>
<evidence type="ECO:0000256" key="5">
    <source>
        <dbReference type="ARBA" id="ARBA00022603"/>
    </source>
</evidence>
<evidence type="ECO:0000256" key="18">
    <source>
        <dbReference type="ARBA" id="ARBA00038974"/>
    </source>
</evidence>
<feature type="binding site" description="axial binding residue" evidence="20">
    <location>
        <position position="429"/>
    </location>
    <ligand>
        <name>heme</name>
        <dbReference type="ChEBI" id="CHEBI:30413"/>
    </ligand>
    <ligandPart>
        <name>Fe</name>
        <dbReference type="ChEBI" id="CHEBI:18248"/>
    </ligandPart>
</feature>
<dbReference type="AlphaFoldDB" id="A0A2C9UAR6"/>
<comment type="subcellular location">
    <subcellularLocation>
        <location evidence="2">Membrane</location>
        <topology evidence="2">Single-pass membrane protein</topology>
    </subcellularLocation>
</comment>
<dbReference type="Gene3D" id="1.10.630.10">
    <property type="entry name" value="Cytochrome P450"/>
    <property type="match status" value="1"/>
</dbReference>
<comment type="cofactor">
    <cofactor evidence="1 20">
        <name>heme</name>
        <dbReference type="ChEBI" id="CHEBI:30413"/>
    </cofactor>
</comment>
<dbReference type="InterPro" id="IPR036396">
    <property type="entry name" value="Cyt_P450_sf"/>
</dbReference>
<evidence type="ECO:0000313" key="23">
    <source>
        <dbReference type="EMBL" id="OAY26484.1"/>
    </source>
</evidence>
<keyword evidence="14" id="KW-0443">Lipid metabolism</keyword>
<evidence type="ECO:0000256" key="22">
    <source>
        <dbReference type="SAM" id="Phobius"/>
    </source>
</evidence>
<keyword evidence="24" id="KW-1185">Reference proteome</keyword>
<keyword evidence="16" id="KW-1207">Sterol metabolism</keyword>
<keyword evidence="22" id="KW-1133">Transmembrane helix</keyword>
<evidence type="ECO:0000256" key="3">
    <source>
        <dbReference type="ARBA" id="ARBA00010617"/>
    </source>
</evidence>
<evidence type="ECO:0000256" key="16">
    <source>
        <dbReference type="ARBA" id="ARBA00023166"/>
    </source>
</evidence>
<dbReference type="GO" id="GO:0005506">
    <property type="term" value="F:iron ion binding"/>
    <property type="evidence" value="ECO:0007669"/>
    <property type="project" value="InterPro"/>
</dbReference>
<evidence type="ECO:0000256" key="12">
    <source>
        <dbReference type="ARBA" id="ARBA00023011"/>
    </source>
</evidence>
<evidence type="ECO:0000256" key="17">
    <source>
        <dbReference type="ARBA" id="ARBA00023221"/>
    </source>
</evidence>
<organism evidence="23 24">
    <name type="scientific">Manihot esculenta</name>
    <name type="common">Cassava</name>
    <name type="synonym">Jatropha manihot</name>
    <dbReference type="NCBI Taxonomy" id="3983"/>
    <lineage>
        <taxon>Eukaryota</taxon>
        <taxon>Viridiplantae</taxon>
        <taxon>Streptophyta</taxon>
        <taxon>Embryophyta</taxon>
        <taxon>Tracheophyta</taxon>
        <taxon>Spermatophyta</taxon>
        <taxon>Magnoliopsida</taxon>
        <taxon>eudicotyledons</taxon>
        <taxon>Gunneridae</taxon>
        <taxon>Pentapetalae</taxon>
        <taxon>rosids</taxon>
        <taxon>fabids</taxon>
        <taxon>Malpighiales</taxon>
        <taxon>Euphorbiaceae</taxon>
        <taxon>Crotonoideae</taxon>
        <taxon>Manihoteae</taxon>
        <taxon>Manihot</taxon>
    </lineage>
</organism>
<dbReference type="GO" id="GO:0008398">
    <property type="term" value="F:sterol 14-demethylase activity"/>
    <property type="evidence" value="ECO:0007669"/>
    <property type="project" value="UniProtKB-EC"/>
</dbReference>
<feature type="transmembrane region" description="Helical" evidence="22">
    <location>
        <begin position="7"/>
        <end position="29"/>
    </location>
</feature>
<dbReference type="PANTHER" id="PTHR24304:SF2">
    <property type="entry name" value="24-HYDROXYCHOLESTEROL 7-ALPHA-HYDROXYLASE"/>
    <property type="match status" value="1"/>
</dbReference>
<dbReference type="FunFam" id="1.10.630.10:FF:000028">
    <property type="entry name" value="Cytochrome p450 51g1"/>
    <property type="match status" value="1"/>
</dbReference>
<evidence type="ECO:0000313" key="24">
    <source>
        <dbReference type="Proteomes" id="UP000091857"/>
    </source>
</evidence>
<dbReference type="GO" id="GO:0008168">
    <property type="term" value="F:methyltransferase activity"/>
    <property type="evidence" value="ECO:0007669"/>
    <property type="project" value="UniProtKB-KW"/>
</dbReference>
<evidence type="ECO:0000256" key="21">
    <source>
        <dbReference type="RuleBase" id="RU000461"/>
    </source>
</evidence>
<accession>A0A2C9UAR6</accession>
<dbReference type="InterPro" id="IPR002403">
    <property type="entry name" value="Cyt_P450_E_grp-IV"/>
</dbReference>
<keyword evidence="7" id="KW-0808">Transferase</keyword>
<dbReference type="EMBL" id="CM004402">
    <property type="protein sequence ID" value="OAY26484.1"/>
    <property type="molecule type" value="Genomic_DNA"/>
</dbReference>
<evidence type="ECO:0000256" key="19">
    <source>
        <dbReference type="ARBA" id="ARBA00051013"/>
    </source>
</evidence>
<dbReference type="STRING" id="3983.A0A2C9UAR6"/>
<keyword evidence="13 21" id="KW-0503">Monooxygenase</keyword>
<dbReference type="PROSITE" id="PS00086">
    <property type="entry name" value="CYTOCHROME_P450"/>
    <property type="match status" value="1"/>
</dbReference>
<proteinExistence type="inferred from homology"/>
<dbReference type="InterPro" id="IPR050529">
    <property type="entry name" value="CYP450_sterol_14alpha_dmase"/>
</dbReference>
<evidence type="ECO:0000256" key="7">
    <source>
        <dbReference type="ARBA" id="ARBA00022679"/>
    </source>
</evidence>
<dbReference type="CDD" id="cd11042">
    <property type="entry name" value="CYP51-like"/>
    <property type="match status" value="1"/>
</dbReference>
<dbReference type="Pfam" id="PF00067">
    <property type="entry name" value="p450"/>
    <property type="match status" value="1"/>
</dbReference>
<dbReference type="PRINTS" id="PR00385">
    <property type="entry name" value="P450"/>
</dbReference>
<keyword evidence="4" id="KW-0444">Lipid biosynthesis</keyword>
<keyword evidence="8 20" id="KW-0479">Metal-binding</keyword>
<dbReference type="OrthoDB" id="1055148at2759"/>
<evidence type="ECO:0000256" key="2">
    <source>
        <dbReference type="ARBA" id="ARBA00004167"/>
    </source>
</evidence>
<comment type="similarity">
    <text evidence="3 21">Belongs to the cytochrome P450 family.</text>
</comment>
<evidence type="ECO:0000256" key="9">
    <source>
        <dbReference type="ARBA" id="ARBA00022955"/>
    </source>
</evidence>
<dbReference type="GO" id="GO:0016126">
    <property type="term" value="P:sterol biosynthetic process"/>
    <property type="evidence" value="ECO:0000318"/>
    <property type="project" value="GO_Central"/>
</dbReference>
<keyword evidence="17" id="KW-0753">Steroid metabolism</keyword>
<protein>
    <recommendedName>
        <fullName evidence="18">sterol 14alpha-demethylase</fullName>
        <ecNumber evidence="18">1.14.14.154</ecNumber>
    </recommendedName>
</protein>
<keyword evidence="9" id="KW-0752">Steroid biosynthesis</keyword>
<evidence type="ECO:0000256" key="15">
    <source>
        <dbReference type="ARBA" id="ARBA00023136"/>
    </source>
</evidence>
<dbReference type="GO" id="GO:0020037">
    <property type="term" value="F:heme binding"/>
    <property type="evidence" value="ECO:0007669"/>
    <property type="project" value="InterPro"/>
</dbReference>
<evidence type="ECO:0000256" key="10">
    <source>
        <dbReference type="ARBA" id="ARBA00023002"/>
    </source>
</evidence>
<evidence type="ECO:0000256" key="4">
    <source>
        <dbReference type="ARBA" id="ARBA00022516"/>
    </source>
</evidence>
<dbReference type="InterPro" id="IPR001128">
    <property type="entry name" value="Cyt_P450"/>
</dbReference>
<name>A0A2C9UAR6_MANES</name>
<dbReference type="EC" id="1.14.14.154" evidence="18"/>
<dbReference type="InterPro" id="IPR017972">
    <property type="entry name" value="Cyt_P450_CS"/>
</dbReference>
<gene>
    <name evidence="23" type="ORF">MANES_16G051000v8</name>
</gene>
<evidence type="ECO:0000256" key="13">
    <source>
        <dbReference type="ARBA" id="ARBA00023033"/>
    </source>
</evidence>
<dbReference type="GO" id="GO:0032259">
    <property type="term" value="P:methylation"/>
    <property type="evidence" value="ECO:0007669"/>
    <property type="project" value="UniProtKB-KW"/>
</dbReference>
<evidence type="ECO:0000256" key="8">
    <source>
        <dbReference type="ARBA" id="ARBA00022723"/>
    </source>
</evidence>
<comment type="catalytic activity">
    <reaction evidence="19">
        <text>a 14alpha-methyl steroid + 3 reduced [NADPH--hemoprotein reductase] + 3 O2 = a Delta(14) steroid + formate + 3 oxidized [NADPH--hemoprotein reductase] + 4 H2O + 4 H(+)</text>
        <dbReference type="Rhea" id="RHEA:54028"/>
        <dbReference type="Rhea" id="RHEA-COMP:11964"/>
        <dbReference type="Rhea" id="RHEA-COMP:11965"/>
        <dbReference type="ChEBI" id="CHEBI:15377"/>
        <dbReference type="ChEBI" id="CHEBI:15378"/>
        <dbReference type="ChEBI" id="CHEBI:15379"/>
        <dbReference type="ChEBI" id="CHEBI:15740"/>
        <dbReference type="ChEBI" id="CHEBI:57618"/>
        <dbReference type="ChEBI" id="CHEBI:58210"/>
        <dbReference type="ChEBI" id="CHEBI:138029"/>
        <dbReference type="ChEBI" id="CHEBI:138031"/>
        <dbReference type="EC" id="1.14.14.154"/>
    </reaction>
</comment>
<dbReference type="GO" id="GO:0016020">
    <property type="term" value="C:membrane"/>
    <property type="evidence" value="ECO:0007669"/>
    <property type="project" value="UniProtKB-SubCell"/>
</dbReference>
<dbReference type="Gramene" id="Manes.16G051000.2.v8.1">
    <property type="protein sequence ID" value="Manes.16G051000.2.v8.1.CDS"/>
    <property type="gene ID" value="Manes.16G051000.v8.1"/>
</dbReference>
<evidence type="ECO:0000256" key="20">
    <source>
        <dbReference type="PIRSR" id="PIRSR602403-1"/>
    </source>
</evidence>
<keyword evidence="11 20" id="KW-0408">Iron</keyword>
<dbReference type="Gramene" id="Manes.16G051000.1.v8.1">
    <property type="protein sequence ID" value="Manes.16G051000.1.v8.1.CDS"/>
    <property type="gene ID" value="Manes.16G051000.v8.1"/>
</dbReference>
<dbReference type="PANTHER" id="PTHR24304">
    <property type="entry name" value="CYTOCHROME P450 FAMILY 7"/>
    <property type="match status" value="1"/>
</dbReference>
<evidence type="ECO:0000256" key="1">
    <source>
        <dbReference type="ARBA" id="ARBA00001971"/>
    </source>
</evidence>